<evidence type="ECO:0000313" key="3">
    <source>
        <dbReference type="Proteomes" id="UP001152561"/>
    </source>
</evidence>
<protein>
    <submittedName>
        <fullName evidence="2">Uncharacterized protein</fullName>
    </submittedName>
</protein>
<accession>A0A9Q1L3T9</accession>
<sequence length="105" mass="12379">MPFPSTYGNSGNPTIPQVGNMGEYVVNYKEDMMKMVADIIQEWNDRVRWGPETLAEDRFRPSCNEDYVDWLRTHLQGTLTLGPNRYHFSHDKDSKDEIKTRRVQR</sequence>
<evidence type="ECO:0000256" key="1">
    <source>
        <dbReference type="SAM" id="MobiDB-lite"/>
    </source>
</evidence>
<dbReference type="OrthoDB" id="1305557at2759"/>
<feature type="compositionally biased region" description="Basic and acidic residues" evidence="1">
    <location>
        <begin position="88"/>
        <end position="105"/>
    </location>
</feature>
<reference evidence="3" key="1">
    <citation type="journal article" date="2023" name="Proc. Natl. Acad. Sci. U.S.A.">
        <title>Genomic and structural basis for evolution of tropane alkaloid biosynthesis.</title>
        <authorList>
            <person name="Wanga Y.-J."/>
            <person name="Taina T."/>
            <person name="Yua J.-Y."/>
            <person name="Lia J."/>
            <person name="Xua B."/>
            <person name="Chenc J."/>
            <person name="D'Auriad J.C."/>
            <person name="Huanga J.-P."/>
            <person name="Huanga S.-X."/>
        </authorList>
    </citation>
    <scope>NUCLEOTIDE SEQUENCE [LARGE SCALE GENOMIC DNA]</scope>
    <source>
        <strain evidence="3">cv. KIB-2019</strain>
    </source>
</reference>
<name>A0A9Q1L3T9_9SOLA</name>
<comment type="caution">
    <text evidence="2">The sequence shown here is derived from an EMBL/GenBank/DDBJ whole genome shotgun (WGS) entry which is preliminary data.</text>
</comment>
<dbReference type="AlphaFoldDB" id="A0A9Q1L3T9"/>
<feature type="region of interest" description="Disordered" evidence="1">
    <location>
        <begin position="84"/>
        <end position="105"/>
    </location>
</feature>
<evidence type="ECO:0000313" key="2">
    <source>
        <dbReference type="EMBL" id="KAJ8527634.1"/>
    </source>
</evidence>
<organism evidence="2 3">
    <name type="scientific">Anisodus acutangulus</name>
    <dbReference type="NCBI Taxonomy" id="402998"/>
    <lineage>
        <taxon>Eukaryota</taxon>
        <taxon>Viridiplantae</taxon>
        <taxon>Streptophyta</taxon>
        <taxon>Embryophyta</taxon>
        <taxon>Tracheophyta</taxon>
        <taxon>Spermatophyta</taxon>
        <taxon>Magnoliopsida</taxon>
        <taxon>eudicotyledons</taxon>
        <taxon>Gunneridae</taxon>
        <taxon>Pentapetalae</taxon>
        <taxon>asterids</taxon>
        <taxon>lamiids</taxon>
        <taxon>Solanales</taxon>
        <taxon>Solanaceae</taxon>
        <taxon>Solanoideae</taxon>
        <taxon>Hyoscyameae</taxon>
        <taxon>Anisodus</taxon>
    </lineage>
</organism>
<keyword evidence="3" id="KW-1185">Reference proteome</keyword>
<dbReference type="Proteomes" id="UP001152561">
    <property type="component" value="Unassembled WGS sequence"/>
</dbReference>
<dbReference type="EMBL" id="JAJAGQ010000023">
    <property type="protein sequence ID" value="KAJ8527634.1"/>
    <property type="molecule type" value="Genomic_DNA"/>
</dbReference>
<proteinExistence type="predicted"/>
<gene>
    <name evidence="2" type="ORF">K7X08_015085</name>
</gene>